<gene>
    <name evidence="2" type="ORF">M409DRAFT_53914</name>
</gene>
<reference evidence="2" key="1">
    <citation type="journal article" date="2020" name="Stud. Mycol.">
        <title>101 Dothideomycetes genomes: a test case for predicting lifestyles and emergence of pathogens.</title>
        <authorList>
            <person name="Haridas S."/>
            <person name="Albert R."/>
            <person name="Binder M."/>
            <person name="Bloem J."/>
            <person name="Labutti K."/>
            <person name="Salamov A."/>
            <person name="Andreopoulos B."/>
            <person name="Baker S."/>
            <person name="Barry K."/>
            <person name="Bills G."/>
            <person name="Bluhm B."/>
            <person name="Cannon C."/>
            <person name="Castanera R."/>
            <person name="Culley D."/>
            <person name="Daum C."/>
            <person name="Ezra D."/>
            <person name="Gonzalez J."/>
            <person name="Henrissat B."/>
            <person name="Kuo A."/>
            <person name="Liang C."/>
            <person name="Lipzen A."/>
            <person name="Lutzoni F."/>
            <person name="Magnuson J."/>
            <person name="Mondo S."/>
            <person name="Nolan M."/>
            <person name="Ohm R."/>
            <person name="Pangilinan J."/>
            <person name="Park H.-J."/>
            <person name="Ramirez L."/>
            <person name="Alfaro M."/>
            <person name="Sun H."/>
            <person name="Tritt A."/>
            <person name="Yoshinaga Y."/>
            <person name="Zwiers L.-H."/>
            <person name="Turgeon B."/>
            <person name="Goodwin S."/>
            <person name="Spatafora J."/>
            <person name="Crous P."/>
            <person name="Grigoriev I."/>
        </authorList>
    </citation>
    <scope>NUCLEOTIDE SEQUENCE</scope>
    <source>
        <strain evidence="2">ATCC 36951</strain>
    </source>
</reference>
<protein>
    <submittedName>
        <fullName evidence="2">Uncharacterized protein</fullName>
    </submittedName>
</protein>
<feature type="region of interest" description="Disordered" evidence="1">
    <location>
        <begin position="235"/>
        <end position="257"/>
    </location>
</feature>
<name>A0A6A6CL48_ZASCE</name>
<feature type="region of interest" description="Disordered" evidence="1">
    <location>
        <begin position="271"/>
        <end position="295"/>
    </location>
</feature>
<dbReference type="AlphaFoldDB" id="A0A6A6CL48"/>
<feature type="region of interest" description="Disordered" evidence="1">
    <location>
        <begin position="180"/>
        <end position="216"/>
    </location>
</feature>
<keyword evidence="3" id="KW-1185">Reference proteome</keyword>
<dbReference type="GeneID" id="54565777"/>
<organism evidence="2 3">
    <name type="scientific">Zasmidium cellare ATCC 36951</name>
    <dbReference type="NCBI Taxonomy" id="1080233"/>
    <lineage>
        <taxon>Eukaryota</taxon>
        <taxon>Fungi</taxon>
        <taxon>Dikarya</taxon>
        <taxon>Ascomycota</taxon>
        <taxon>Pezizomycotina</taxon>
        <taxon>Dothideomycetes</taxon>
        <taxon>Dothideomycetidae</taxon>
        <taxon>Mycosphaerellales</taxon>
        <taxon>Mycosphaerellaceae</taxon>
        <taxon>Zasmidium</taxon>
    </lineage>
</organism>
<dbReference type="Proteomes" id="UP000799537">
    <property type="component" value="Unassembled WGS sequence"/>
</dbReference>
<sequence length="329" mass="35500">MAWNVSQFPRCGAIVCDGASVCGNLGLTWLCRDERETGGNKDGLSNSSAVTNMTNGVVAAASCSVNLPFSLQGIGSSRGQQLLSPFDLGPEDELSAAQRRGSLVGRVQSYSRIMHSYTMLQMQSSPGTTLPGYQKAMYEFTQRQMKGQRSPYKARSETSSPHIAAQQAVLPCHVGAGLAQLSLDDAPPPPCSTPEQSLPSRRQRGVKPRSTTEPIPRDFAVGIKGRAGVAFATQVPSQRRTEPHNLRHGGVPGDQTLQDPARLLEAQAKARYARPNNESPSRATKPHLPRDPTSGPVLWHRAVLHQDEAAAAATIEADQGRDRLHILRQ</sequence>
<accession>A0A6A6CL48</accession>
<evidence type="ECO:0000313" key="2">
    <source>
        <dbReference type="EMBL" id="KAF2167977.1"/>
    </source>
</evidence>
<dbReference type="OrthoDB" id="3640690at2759"/>
<proteinExistence type="predicted"/>
<dbReference type="RefSeq" id="XP_033668866.1">
    <property type="nucleotide sequence ID" value="XM_033812505.1"/>
</dbReference>
<evidence type="ECO:0000313" key="3">
    <source>
        <dbReference type="Proteomes" id="UP000799537"/>
    </source>
</evidence>
<evidence type="ECO:0000256" key="1">
    <source>
        <dbReference type="SAM" id="MobiDB-lite"/>
    </source>
</evidence>
<dbReference type="EMBL" id="ML993592">
    <property type="protein sequence ID" value="KAF2167977.1"/>
    <property type="molecule type" value="Genomic_DNA"/>
</dbReference>